<dbReference type="PANTHER" id="PTHR22684">
    <property type="entry name" value="NULP1-RELATED"/>
    <property type="match status" value="1"/>
</dbReference>
<reference evidence="2" key="1">
    <citation type="journal article" date="2018" name="Mol. Biol. Evol.">
        <title>Broad Genomic Sampling Reveals a Smut Pathogenic Ancestry of the Fungal Clade Ustilaginomycotina.</title>
        <authorList>
            <person name="Kijpornyongpan T."/>
            <person name="Mondo S.J."/>
            <person name="Barry K."/>
            <person name="Sandor L."/>
            <person name="Lee J."/>
            <person name="Lipzen A."/>
            <person name="Pangilinan J."/>
            <person name="LaButti K."/>
            <person name="Hainaut M."/>
            <person name="Henrissat B."/>
            <person name="Grigoriev I.V."/>
            <person name="Spatafora J.W."/>
            <person name="Aime M.C."/>
        </authorList>
    </citation>
    <scope>NUCLEOTIDE SEQUENCE [LARGE SCALE GENOMIC DNA]</scope>
    <source>
        <strain evidence="2">MCA 4198</strain>
    </source>
</reference>
<dbReference type="Proteomes" id="UP000245768">
    <property type="component" value="Unassembled WGS sequence"/>
</dbReference>
<name>A0A316YH37_9BASI</name>
<feature type="region of interest" description="Disordered" evidence="1">
    <location>
        <begin position="496"/>
        <end position="518"/>
    </location>
</feature>
<dbReference type="EMBL" id="KZ819638">
    <property type="protein sequence ID" value="PWN88461.1"/>
    <property type="molecule type" value="Genomic_DNA"/>
</dbReference>
<feature type="compositionally biased region" description="Basic residues" evidence="1">
    <location>
        <begin position="95"/>
        <end position="109"/>
    </location>
</feature>
<dbReference type="GO" id="GO:0072344">
    <property type="term" value="P:rescue of stalled ribosome"/>
    <property type="evidence" value="ECO:0007669"/>
    <property type="project" value="TreeGrafter"/>
</dbReference>
<dbReference type="FunCoup" id="A0A316YH37">
    <property type="interactions" value="409"/>
</dbReference>
<feature type="compositionally biased region" description="Low complexity" evidence="1">
    <location>
        <begin position="28"/>
        <end position="42"/>
    </location>
</feature>
<feature type="compositionally biased region" description="Acidic residues" evidence="1">
    <location>
        <begin position="74"/>
        <end position="88"/>
    </location>
</feature>
<feature type="region of interest" description="Disordered" evidence="1">
    <location>
        <begin position="28"/>
        <end position="186"/>
    </location>
</feature>
<dbReference type="Pfam" id="PF04910">
    <property type="entry name" value="Tcf25"/>
    <property type="match status" value="1"/>
</dbReference>
<feature type="compositionally biased region" description="Acidic residues" evidence="1">
    <location>
        <begin position="127"/>
        <end position="148"/>
    </location>
</feature>
<dbReference type="AlphaFoldDB" id="A0A316YH37"/>
<dbReference type="STRING" id="215250.A0A316YH37"/>
<dbReference type="InParanoid" id="A0A316YH37"/>
<evidence type="ECO:0000313" key="3">
    <source>
        <dbReference type="Proteomes" id="UP000245768"/>
    </source>
</evidence>
<dbReference type="PANTHER" id="PTHR22684:SF0">
    <property type="entry name" value="RIBOSOME QUALITY CONTROL COMPLEX SUBUNIT TCF25"/>
    <property type="match status" value="1"/>
</dbReference>
<feature type="compositionally biased region" description="Acidic residues" evidence="1">
    <location>
        <begin position="46"/>
        <end position="60"/>
    </location>
</feature>
<sequence length="870" mass="93892">MSESKRLNKRQARELQELQELEALGGAAVGSGSAAGNSHVVGEAPADGDENEEGELEADDTTPAPKASLFAQLGEEDEEDESDADEDITATVVKSKSKKKKNKKKKKRNAAAGALESIDTEHKDGEAGDDGQEERDDEDDEPDGEEEQGGQGMPKESKGAKKRRKKREIQQQQQQQQKASEKEKKNISDMSMDDFAALLAAQAKVDGAGGDGEAQVLGSGPPAGSPLARLRANLALAASALDPAIELKRQFGAAAIKAYENEAGGGGGREAARARAAALAHNSNLRAHNILIQPKETWPPIARTVTGLTMEMIPIEGRGKLGAWVHSKNYKRAQLQFLQSVQSYDPNHLYNLLRTFPWHIDTLLQLSDVSRHQGDLGQASDFNARALFAFERTASSAFTGALLSSSGPPQVDFDRIENRGFWLAAHRNVNFLGRRGTWRTALEWVKLLIGLDSETDPHGMILWLDFLSIKARQHRWLLDTIDKWDAARSADLQSSGLPIQGAKTPFDPPPLPDATSADEAKGSLDWCLGLSYARALALRLVEKEESSGSNSDGATSASFEKSTLALKQAMARHPHVLPLLFEKIGQPFPVDASHAIFAMPDAAAYDGHQDAEAEAGLAALLAHVYVSRNESLWKESAVASWLSKTLCEAFPVLTADPAAGKAHGDIEKAKTDSLTKLGIYRHVLVSDLPDALRQTLIGLIPRKITAMQGALDSYDPLPPVQYGEEENPVTRYDDEYFRPIMGGGGGSGSGGQGMRQAPSRGMMQRLMAAMRELRGGMGIEGWENMDDETRQDALAELMMAAHGNGQMPGELAHLSGDEDADGEGAGPEGEQQGPFQLFRNLIGGFWGAEGQAEEEEADAGAQDDGREPRQ</sequence>
<dbReference type="OrthoDB" id="205993at2759"/>
<dbReference type="GO" id="GO:1990112">
    <property type="term" value="C:RQC complex"/>
    <property type="evidence" value="ECO:0007669"/>
    <property type="project" value="TreeGrafter"/>
</dbReference>
<dbReference type="GeneID" id="37040868"/>
<dbReference type="RefSeq" id="XP_025375659.1">
    <property type="nucleotide sequence ID" value="XM_025518952.1"/>
</dbReference>
<dbReference type="InterPro" id="IPR006994">
    <property type="entry name" value="TCF25/Rqc1"/>
</dbReference>
<evidence type="ECO:0000313" key="2">
    <source>
        <dbReference type="EMBL" id="PWN88461.1"/>
    </source>
</evidence>
<gene>
    <name evidence="2" type="ORF">FA10DRAFT_233513</name>
</gene>
<evidence type="ECO:0000256" key="1">
    <source>
        <dbReference type="SAM" id="MobiDB-lite"/>
    </source>
</evidence>
<proteinExistence type="predicted"/>
<organism evidence="2 3">
    <name type="scientific">Acaromyces ingoldii</name>
    <dbReference type="NCBI Taxonomy" id="215250"/>
    <lineage>
        <taxon>Eukaryota</taxon>
        <taxon>Fungi</taxon>
        <taxon>Dikarya</taxon>
        <taxon>Basidiomycota</taxon>
        <taxon>Ustilaginomycotina</taxon>
        <taxon>Exobasidiomycetes</taxon>
        <taxon>Exobasidiales</taxon>
        <taxon>Cryptobasidiaceae</taxon>
        <taxon>Acaromyces</taxon>
    </lineage>
</organism>
<protein>
    <submittedName>
        <fullName evidence="2">DUF654-domain-containing protein</fullName>
    </submittedName>
</protein>
<accession>A0A316YH37</accession>
<keyword evidence="3" id="KW-1185">Reference proteome</keyword>
<dbReference type="GO" id="GO:1990116">
    <property type="term" value="P:ribosome-associated ubiquitin-dependent protein catabolic process"/>
    <property type="evidence" value="ECO:0007669"/>
    <property type="project" value="TreeGrafter"/>
</dbReference>
<feature type="region of interest" description="Disordered" evidence="1">
    <location>
        <begin position="805"/>
        <end position="870"/>
    </location>
</feature>